<dbReference type="Pfam" id="PF00041">
    <property type="entry name" value="fn3"/>
    <property type="match status" value="1"/>
</dbReference>
<evidence type="ECO:0000256" key="5">
    <source>
        <dbReference type="ARBA" id="ARBA00023295"/>
    </source>
</evidence>
<evidence type="ECO:0000313" key="11">
    <source>
        <dbReference type="EMBL" id="WTP90766.1"/>
    </source>
</evidence>
<evidence type="ECO:0000256" key="8">
    <source>
        <dbReference type="SAM" id="SignalP"/>
    </source>
</evidence>
<dbReference type="SUPFAM" id="SSF49265">
    <property type="entry name" value="Fibronectin type III"/>
    <property type="match status" value="1"/>
</dbReference>
<evidence type="ECO:0000256" key="4">
    <source>
        <dbReference type="ARBA" id="ARBA00023277"/>
    </source>
</evidence>
<evidence type="ECO:0000256" key="1">
    <source>
        <dbReference type="ARBA" id="ARBA00000966"/>
    </source>
</evidence>
<sequence>MLAAPRRSRTSAVPRPVTVAAALLGLLLPLLALVTPAHAAPPGFRVANGRLLEANGNDFVMRGVNHAHTWYPDRVSSLAHIKAKGANTARVVLSSGDRWTRNDTADVANVVGQCKQNRLICVLEVHDTTGYGEQSGAVTLSRAADYWIAVQSAVLGQEDYVIVNIGNEPYGNTNYTAWTADTKAAVQKLRTAGFRHTLMVDAPNWGQDWAFTMRDNAASVFAADPDANTVFSIHMYGVFDTAAGISDYLNRFVTAQLPIVIGEFGHNHSDGDPDEDTVLAVTRQLGLGYLGWSWSGNGGGVEYLDMVTNFDPNQLTSWGQRIFNGANGIAATSEEATVYSASGGDTTPPTTPGTPAASAVTSSSATLNWSASSDANGVTGYDVIRVAGTTETAATSTTGTSATVTGLTPATSYTFAVYARDAAGNRSQRSGTVAVMTSSAGSSATCGVAYRVASEWPGGFQGEIAIRNTGSSAINGWTLRWTFPDSRRVSNLWGGTATQSGGDVSVTSASYTASIPPAGSVTLGFTATMGSANPNPAAFSLNDSTCSLT</sequence>
<accession>A0AAU1I6Y4</accession>
<dbReference type="Pfam" id="PF00553">
    <property type="entry name" value="CBM_2"/>
    <property type="match status" value="1"/>
</dbReference>
<dbReference type="EMBL" id="CP108140">
    <property type="protein sequence ID" value="WTP90766.1"/>
    <property type="molecule type" value="Genomic_DNA"/>
</dbReference>
<reference evidence="11" key="1">
    <citation type="submission" date="2022-10" db="EMBL/GenBank/DDBJ databases">
        <title>The complete genomes of actinobacterial strains from the NBC collection.</title>
        <authorList>
            <person name="Joergensen T.S."/>
            <person name="Alvarez Arevalo M."/>
            <person name="Sterndorff E.B."/>
            <person name="Faurdal D."/>
            <person name="Vuksanovic O."/>
            <person name="Mourched A.-S."/>
            <person name="Charusanti P."/>
            <person name="Shaw S."/>
            <person name="Blin K."/>
            <person name="Weber T."/>
        </authorList>
    </citation>
    <scope>NUCLEOTIDE SEQUENCE</scope>
    <source>
        <strain evidence="11">NBC 00180</strain>
    </source>
</reference>
<keyword evidence="2 8" id="KW-0732">Signal</keyword>
<dbReference type="Gene3D" id="3.20.20.80">
    <property type="entry name" value="Glycosidases"/>
    <property type="match status" value="1"/>
</dbReference>
<protein>
    <recommendedName>
        <fullName evidence="7">Endoglucanase</fullName>
        <ecNumber evidence="7">3.2.1.4</ecNumber>
    </recommendedName>
</protein>
<dbReference type="InterPro" id="IPR001919">
    <property type="entry name" value="CBD2"/>
</dbReference>
<dbReference type="InterPro" id="IPR013783">
    <property type="entry name" value="Ig-like_fold"/>
</dbReference>
<gene>
    <name evidence="11" type="ORF">OG477_37850</name>
</gene>
<keyword evidence="7" id="KW-0136">Cellulose degradation</keyword>
<keyword evidence="4 7" id="KW-0119">Carbohydrate metabolism</keyword>
<dbReference type="Gene3D" id="2.60.40.290">
    <property type="match status" value="1"/>
</dbReference>
<dbReference type="PANTHER" id="PTHR42754">
    <property type="entry name" value="ENDOGLUCANASE"/>
    <property type="match status" value="1"/>
</dbReference>
<proteinExistence type="inferred from homology"/>
<evidence type="ECO:0000259" key="10">
    <source>
        <dbReference type="PROSITE" id="PS51173"/>
    </source>
</evidence>
<feature type="chain" id="PRO_5043468366" description="Endoglucanase" evidence="8">
    <location>
        <begin position="40"/>
        <end position="549"/>
    </location>
</feature>
<dbReference type="InterPro" id="IPR017853">
    <property type="entry name" value="GH"/>
</dbReference>
<evidence type="ECO:0000259" key="9">
    <source>
        <dbReference type="PROSITE" id="PS50853"/>
    </source>
</evidence>
<evidence type="ECO:0000256" key="3">
    <source>
        <dbReference type="ARBA" id="ARBA00022801"/>
    </source>
</evidence>
<dbReference type="InterPro" id="IPR012291">
    <property type="entry name" value="CBM2_carb-bd_dom_sf"/>
</dbReference>
<evidence type="ECO:0000256" key="6">
    <source>
        <dbReference type="ARBA" id="ARBA00023326"/>
    </source>
</evidence>
<comment type="similarity">
    <text evidence="7">Belongs to the glycosyl hydrolase 5 (cellulase A) family.</text>
</comment>
<dbReference type="SUPFAM" id="SSF49384">
    <property type="entry name" value="Carbohydrate-binding domain"/>
    <property type="match status" value="1"/>
</dbReference>
<dbReference type="AlphaFoldDB" id="A0AAU1I6Y4"/>
<keyword evidence="3 7" id="KW-0378">Hydrolase</keyword>
<evidence type="ECO:0000256" key="7">
    <source>
        <dbReference type="RuleBase" id="RU361153"/>
    </source>
</evidence>
<dbReference type="EC" id="3.2.1.4" evidence="7"/>
<dbReference type="Gene3D" id="2.60.40.10">
    <property type="entry name" value="Immunoglobulins"/>
    <property type="match status" value="1"/>
</dbReference>
<dbReference type="PROSITE" id="PS50853">
    <property type="entry name" value="FN3"/>
    <property type="match status" value="1"/>
</dbReference>
<dbReference type="GO" id="GO:0030245">
    <property type="term" value="P:cellulose catabolic process"/>
    <property type="evidence" value="ECO:0007669"/>
    <property type="project" value="UniProtKB-KW"/>
</dbReference>
<evidence type="ECO:0000256" key="2">
    <source>
        <dbReference type="ARBA" id="ARBA00022729"/>
    </source>
</evidence>
<dbReference type="InterPro" id="IPR003961">
    <property type="entry name" value="FN3_dom"/>
</dbReference>
<dbReference type="Pfam" id="PF00150">
    <property type="entry name" value="Cellulase"/>
    <property type="match status" value="1"/>
</dbReference>
<dbReference type="InterPro" id="IPR008965">
    <property type="entry name" value="CBM2/CBM3_carb-bd_dom_sf"/>
</dbReference>
<dbReference type="PROSITE" id="PS00659">
    <property type="entry name" value="GLYCOSYL_HYDROL_F5"/>
    <property type="match status" value="1"/>
</dbReference>
<feature type="signal peptide" evidence="8">
    <location>
        <begin position="1"/>
        <end position="39"/>
    </location>
</feature>
<organism evidence="11">
    <name type="scientific">Streptomyces sp. NBC_00180</name>
    <dbReference type="NCBI Taxonomy" id="2903632"/>
    <lineage>
        <taxon>Bacteria</taxon>
        <taxon>Bacillati</taxon>
        <taxon>Actinomycetota</taxon>
        <taxon>Actinomycetes</taxon>
        <taxon>Kitasatosporales</taxon>
        <taxon>Streptomycetaceae</taxon>
        <taxon>Streptomyces</taxon>
    </lineage>
</organism>
<dbReference type="InterPro" id="IPR018087">
    <property type="entry name" value="Glyco_hydro_5_CS"/>
</dbReference>
<keyword evidence="5 7" id="KW-0326">Glycosidase</keyword>
<dbReference type="SMART" id="SM00637">
    <property type="entry name" value="CBD_II"/>
    <property type="match status" value="1"/>
</dbReference>
<keyword evidence="6 7" id="KW-0624">Polysaccharide degradation</keyword>
<dbReference type="InterPro" id="IPR036116">
    <property type="entry name" value="FN3_sf"/>
</dbReference>
<dbReference type="InterPro" id="IPR001547">
    <property type="entry name" value="Glyco_hydro_5"/>
</dbReference>
<feature type="domain" description="Fibronectin type-III" evidence="9">
    <location>
        <begin position="351"/>
        <end position="440"/>
    </location>
</feature>
<name>A0AAU1I6Y4_9ACTN</name>
<dbReference type="PROSITE" id="PS51173">
    <property type="entry name" value="CBM2"/>
    <property type="match status" value="1"/>
</dbReference>
<dbReference type="GO" id="GO:0030247">
    <property type="term" value="F:polysaccharide binding"/>
    <property type="evidence" value="ECO:0007669"/>
    <property type="project" value="UniProtKB-UniRule"/>
</dbReference>
<dbReference type="SUPFAM" id="SSF51445">
    <property type="entry name" value="(Trans)glycosidases"/>
    <property type="match status" value="1"/>
</dbReference>
<dbReference type="PANTHER" id="PTHR42754:SF1">
    <property type="entry name" value="LIPOPROTEIN"/>
    <property type="match status" value="1"/>
</dbReference>
<dbReference type="SMART" id="SM00060">
    <property type="entry name" value="FN3"/>
    <property type="match status" value="1"/>
</dbReference>
<feature type="domain" description="CBM2" evidence="10">
    <location>
        <begin position="439"/>
        <end position="549"/>
    </location>
</feature>
<dbReference type="GO" id="GO:0008810">
    <property type="term" value="F:cellulase activity"/>
    <property type="evidence" value="ECO:0007669"/>
    <property type="project" value="UniProtKB-EC"/>
</dbReference>
<comment type="catalytic activity">
    <reaction evidence="1 7">
        <text>Endohydrolysis of (1-&gt;4)-beta-D-glucosidic linkages in cellulose, lichenin and cereal beta-D-glucans.</text>
        <dbReference type="EC" id="3.2.1.4"/>
    </reaction>
</comment>